<dbReference type="OrthoDB" id="9789995at2"/>
<accession>A0A2P5SVN6</accession>
<evidence type="ECO:0000256" key="4">
    <source>
        <dbReference type="ARBA" id="ARBA00023002"/>
    </source>
</evidence>
<feature type="binding site" evidence="5">
    <location>
        <begin position="256"/>
        <end position="257"/>
    </location>
    <ligand>
        <name>NADPH</name>
        <dbReference type="ChEBI" id="CHEBI:57783"/>
    </ligand>
</feature>
<dbReference type="SUPFAM" id="SSF55620">
    <property type="entry name" value="Tetrahydrobiopterin biosynthesis enzymes-like"/>
    <property type="match status" value="1"/>
</dbReference>
<dbReference type="EC" id="1.7.1.13" evidence="5"/>
<dbReference type="AlphaFoldDB" id="A0A2P5SVN6"/>
<dbReference type="PANTHER" id="PTHR34354:SF1">
    <property type="entry name" value="NADPH-DEPENDENT 7-CYANO-7-DEAZAGUANINE REDUCTASE"/>
    <property type="match status" value="1"/>
</dbReference>
<dbReference type="InterPro" id="IPR029139">
    <property type="entry name" value="QueF_N"/>
</dbReference>
<comment type="caution">
    <text evidence="7">The sequence shown here is derived from an EMBL/GenBank/DDBJ whole genome shotgun (WGS) entry which is preliminary data.</text>
</comment>
<evidence type="ECO:0000256" key="3">
    <source>
        <dbReference type="ARBA" id="ARBA00022857"/>
    </source>
</evidence>
<dbReference type="InterPro" id="IPR016428">
    <property type="entry name" value="QueF_type2"/>
</dbReference>
<dbReference type="InterPro" id="IPR050084">
    <property type="entry name" value="NADPH_dep_7-cyano-7-deazaG_red"/>
</dbReference>
<comment type="similarity">
    <text evidence="5">Belongs to the GTP cyclohydrolase I family. QueF type 2 subfamily.</text>
</comment>
<feature type="active site" description="Thioimide intermediate" evidence="5">
    <location>
        <position position="188"/>
    </location>
</feature>
<organism evidence="7 8">
    <name type="scientific">Candidatus Pantoea edessiphila</name>
    <dbReference type="NCBI Taxonomy" id="2044610"/>
    <lineage>
        <taxon>Bacteria</taxon>
        <taxon>Pseudomonadati</taxon>
        <taxon>Pseudomonadota</taxon>
        <taxon>Gammaproteobacteria</taxon>
        <taxon>Enterobacterales</taxon>
        <taxon>Erwiniaceae</taxon>
        <taxon>Pantoea</taxon>
    </lineage>
</organism>
<dbReference type="PANTHER" id="PTHR34354">
    <property type="entry name" value="NADPH-DEPENDENT 7-CYANO-7-DEAZAGUANINE REDUCTASE"/>
    <property type="match status" value="1"/>
</dbReference>
<comment type="subcellular location">
    <subcellularLocation>
        <location evidence="5">Cytoplasm</location>
    </subcellularLocation>
</comment>
<dbReference type="Proteomes" id="UP000296144">
    <property type="component" value="Unassembled WGS sequence"/>
</dbReference>
<dbReference type="UniPathway" id="UPA00392"/>
<dbReference type="InterPro" id="IPR043133">
    <property type="entry name" value="GTP-CH-I_C/QueF"/>
</dbReference>
<evidence type="ECO:0000313" key="8">
    <source>
        <dbReference type="Proteomes" id="UP000296144"/>
    </source>
</evidence>
<dbReference type="HAMAP" id="MF_00817">
    <property type="entry name" value="QueF_type2"/>
    <property type="match status" value="1"/>
</dbReference>
<reference evidence="7 8" key="1">
    <citation type="journal article" date="2018" name="Genome Biol. Evol.">
        <title>Cladogenesis and Genomic Streamlining in Extracellular Endosymbionts of Tropical Stink Bugs.</title>
        <authorList>
            <person name="Otero-Bravo A."/>
            <person name="Goffredi S."/>
            <person name="Sabree Z.L."/>
        </authorList>
    </citation>
    <scope>NUCLEOTIDE SEQUENCE [LARGE SCALE GENOMIC DNA]</scope>
    <source>
        <strain evidence="7 8">SoEL</strain>
    </source>
</reference>
<comment type="function">
    <text evidence="5">Catalyzes the NADPH-dependent reduction of 7-cyano-7-deazaguanine (preQ0) to 7-aminomethyl-7-deazaguanine (preQ1).</text>
</comment>
<feature type="binding site" evidence="5">
    <location>
        <begin position="87"/>
        <end position="89"/>
    </location>
    <ligand>
        <name>substrate</name>
    </ligand>
</feature>
<comment type="catalytic activity">
    <reaction evidence="5">
        <text>7-aminomethyl-7-carbaguanine + 2 NADP(+) = 7-cyano-7-carbaguanine + 2 NADPH + 3 H(+)</text>
        <dbReference type="Rhea" id="RHEA:13409"/>
        <dbReference type="ChEBI" id="CHEBI:15378"/>
        <dbReference type="ChEBI" id="CHEBI:45075"/>
        <dbReference type="ChEBI" id="CHEBI:57783"/>
        <dbReference type="ChEBI" id="CHEBI:58349"/>
        <dbReference type="ChEBI" id="CHEBI:58703"/>
        <dbReference type="EC" id="1.7.1.13"/>
    </reaction>
</comment>
<keyword evidence="4 5" id="KW-0560">Oxidoreductase</keyword>
<dbReference type="GO" id="GO:0005737">
    <property type="term" value="C:cytoplasm"/>
    <property type="evidence" value="ECO:0007669"/>
    <property type="project" value="UniProtKB-SubCell"/>
</dbReference>
<evidence type="ECO:0000256" key="5">
    <source>
        <dbReference type="HAMAP-Rule" id="MF_00817"/>
    </source>
</evidence>
<comment type="subunit">
    <text evidence="5">Homodimer.</text>
</comment>
<protein>
    <recommendedName>
        <fullName evidence="5">NADPH-dependent 7-cyano-7-deazaguanine reductase</fullName>
        <ecNumber evidence="5">1.7.1.13</ecNumber>
    </recommendedName>
    <alternativeName>
        <fullName evidence="5">7-cyano-7-carbaguanine reductase</fullName>
    </alternativeName>
    <alternativeName>
        <fullName evidence="5">NADPH-dependent nitrile oxidoreductase</fullName>
    </alternativeName>
    <alternativeName>
        <fullName evidence="5">PreQ(0) reductase</fullName>
    </alternativeName>
</protein>
<dbReference type="RefSeq" id="WP_136130340.1">
    <property type="nucleotide sequence ID" value="NZ_PDKU01000004.1"/>
</dbReference>
<comment type="pathway">
    <text evidence="5">tRNA modification; tRNA-queuosine biosynthesis.</text>
</comment>
<name>A0A2P5SVN6_9GAMM</name>
<dbReference type="PIRSF" id="PIRSF004750">
    <property type="entry name" value="Nitrile_oxidored_YqcD_prd"/>
    <property type="match status" value="1"/>
</dbReference>
<keyword evidence="8" id="KW-1185">Reference proteome</keyword>
<feature type="binding site" evidence="5">
    <location>
        <begin position="227"/>
        <end position="228"/>
    </location>
    <ligand>
        <name>substrate</name>
    </ligand>
</feature>
<keyword evidence="2 5" id="KW-0671">Queuosine biosynthesis</keyword>
<dbReference type="InterPro" id="IPR029500">
    <property type="entry name" value="QueF"/>
</dbReference>
<sequence>MIVNKNNTTMDTILLSKNTIYTSKYNNILKTIARSAHRKIIGLTDNNLPFFGNDIWTLYELSWLNNKGLPQVSIGKLIFNYDSKNLIESKSLKLYLHSFMQIKFNSWNDVRYVIERDLSMCTESKVYLSLFRLNEIKVQSINHFNGHCIDEQDIEINDYHVNPNYLSKAISTKIVKETLVSHLFKSNCPLTNQPDWGSIMIYYKGFSINYELLLRYLISFRNHNEFHEQCIERIFNDISNFCNPKELTVYARYTRRGGIDINPWRSNIPFSPTCLRLVRQ</sequence>
<keyword evidence="1 5" id="KW-0963">Cytoplasm</keyword>
<dbReference type="NCBIfam" id="TIGR03138">
    <property type="entry name" value="QueF"/>
    <property type="match status" value="1"/>
</dbReference>
<dbReference type="Gene3D" id="3.30.1130.10">
    <property type="match status" value="2"/>
</dbReference>
<dbReference type="GO" id="GO:0008616">
    <property type="term" value="P:tRNA queuosine(34) biosynthetic process"/>
    <property type="evidence" value="ECO:0007669"/>
    <property type="project" value="UniProtKB-UniRule"/>
</dbReference>
<feature type="binding site" evidence="5">
    <location>
        <begin position="89"/>
        <end position="90"/>
    </location>
    <ligand>
        <name>NADPH</name>
        <dbReference type="ChEBI" id="CHEBI:57783"/>
    </ligand>
</feature>
<evidence type="ECO:0000313" key="7">
    <source>
        <dbReference type="EMBL" id="PPI86397.1"/>
    </source>
</evidence>
<evidence type="ECO:0000256" key="2">
    <source>
        <dbReference type="ARBA" id="ARBA00022785"/>
    </source>
</evidence>
<gene>
    <name evidence="5" type="primary">queF</name>
    <name evidence="7" type="ORF">CRV10_02880</name>
</gene>
<dbReference type="GO" id="GO:0033739">
    <property type="term" value="F:preQ1 synthase activity"/>
    <property type="evidence" value="ECO:0007669"/>
    <property type="project" value="UniProtKB-UniRule"/>
</dbReference>
<dbReference type="Pfam" id="PF14489">
    <property type="entry name" value="QueF"/>
    <property type="match status" value="1"/>
</dbReference>
<feature type="active site" description="Proton donor" evidence="5">
    <location>
        <position position="195"/>
    </location>
</feature>
<feature type="domain" description="NADPH-dependent 7-cyano-7-deazaguanine reductase N-terminal" evidence="6">
    <location>
        <begin position="21"/>
        <end position="128"/>
    </location>
</feature>
<dbReference type="EMBL" id="PDKU01000004">
    <property type="protein sequence ID" value="PPI86397.1"/>
    <property type="molecule type" value="Genomic_DNA"/>
</dbReference>
<proteinExistence type="inferred from homology"/>
<evidence type="ECO:0000259" key="6">
    <source>
        <dbReference type="Pfam" id="PF14819"/>
    </source>
</evidence>
<dbReference type="Pfam" id="PF14819">
    <property type="entry name" value="QueF_N"/>
    <property type="match status" value="1"/>
</dbReference>
<keyword evidence="3 5" id="KW-0521">NADP</keyword>
<evidence type="ECO:0000256" key="1">
    <source>
        <dbReference type="ARBA" id="ARBA00022490"/>
    </source>
</evidence>